<dbReference type="InterPro" id="IPR002772">
    <property type="entry name" value="Glyco_hydro_3_C"/>
</dbReference>
<comment type="pathway">
    <text evidence="1">Glycan degradation; xylan degradation.</text>
</comment>
<name>A0AAJ0GT46_9PEZI</name>
<dbReference type="GO" id="GO:0009044">
    <property type="term" value="F:xylan 1,4-beta-xylosidase activity"/>
    <property type="evidence" value="ECO:0007669"/>
    <property type="project" value="UniProtKB-EC"/>
</dbReference>
<dbReference type="Gene3D" id="3.40.50.1700">
    <property type="entry name" value="Glycoside hydrolase family 3 C-terminal domain"/>
    <property type="match status" value="1"/>
</dbReference>
<dbReference type="RefSeq" id="XP_062721431.1">
    <property type="nucleotide sequence ID" value="XM_062862615.1"/>
</dbReference>
<evidence type="ECO:0000313" key="15">
    <source>
        <dbReference type="EMBL" id="KAK3305651.1"/>
    </source>
</evidence>
<dbReference type="Proteomes" id="UP001273166">
    <property type="component" value="Unassembled WGS sequence"/>
</dbReference>
<gene>
    <name evidence="15" type="ORF">B0T15DRAFT_204334</name>
</gene>
<evidence type="ECO:0000313" key="16">
    <source>
        <dbReference type="Proteomes" id="UP001273166"/>
    </source>
</evidence>
<dbReference type="PANTHER" id="PTHR42721">
    <property type="entry name" value="SUGAR HYDROLASE-RELATED"/>
    <property type="match status" value="1"/>
</dbReference>
<keyword evidence="6" id="KW-0325">Glycoprotein</keyword>
<keyword evidence="5 15" id="KW-0378">Hydrolase</keyword>
<evidence type="ECO:0000256" key="1">
    <source>
        <dbReference type="ARBA" id="ARBA00004851"/>
    </source>
</evidence>
<feature type="domain" description="Glycoside hydrolase family 3 C-terminal" evidence="14">
    <location>
        <begin position="390"/>
        <end position="623"/>
    </location>
</feature>
<dbReference type="SUPFAM" id="SSF52279">
    <property type="entry name" value="Beta-D-glucan exohydrolase, C-terminal domain"/>
    <property type="match status" value="1"/>
</dbReference>
<evidence type="ECO:0000256" key="12">
    <source>
        <dbReference type="SAM" id="SignalP"/>
    </source>
</evidence>
<dbReference type="SUPFAM" id="SSF51445">
    <property type="entry name" value="(Trans)glycosidases"/>
    <property type="match status" value="1"/>
</dbReference>
<accession>A0AAJ0GT46</accession>
<dbReference type="InterPro" id="IPR036962">
    <property type="entry name" value="Glyco_hydro_3_N_sf"/>
</dbReference>
<evidence type="ECO:0000259" key="13">
    <source>
        <dbReference type="Pfam" id="PF00933"/>
    </source>
</evidence>
<evidence type="ECO:0000256" key="10">
    <source>
        <dbReference type="ARBA" id="ARBA00024574"/>
    </source>
</evidence>
<evidence type="ECO:0000256" key="6">
    <source>
        <dbReference type="ARBA" id="ARBA00023180"/>
    </source>
</evidence>
<dbReference type="PANTHER" id="PTHR42721:SF3">
    <property type="entry name" value="BETA-D-XYLOSIDASE 5-RELATED"/>
    <property type="match status" value="1"/>
</dbReference>
<organism evidence="15 16">
    <name type="scientific">Chaetomium strumarium</name>
    <dbReference type="NCBI Taxonomy" id="1170767"/>
    <lineage>
        <taxon>Eukaryota</taxon>
        <taxon>Fungi</taxon>
        <taxon>Dikarya</taxon>
        <taxon>Ascomycota</taxon>
        <taxon>Pezizomycotina</taxon>
        <taxon>Sordariomycetes</taxon>
        <taxon>Sordariomycetidae</taxon>
        <taxon>Sordariales</taxon>
        <taxon>Chaetomiaceae</taxon>
        <taxon>Chaetomium</taxon>
    </lineage>
</organism>
<dbReference type="GO" id="GO:0046556">
    <property type="term" value="F:alpha-L-arabinofuranosidase activity"/>
    <property type="evidence" value="ECO:0007669"/>
    <property type="project" value="TreeGrafter"/>
</dbReference>
<keyword evidence="3" id="KW-0858">Xylan degradation</keyword>
<feature type="signal peptide" evidence="12">
    <location>
        <begin position="1"/>
        <end position="15"/>
    </location>
</feature>
<dbReference type="Pfam" id="PF00933">
    <property type="entry name" value="Glyco_hydro_3"/>
    <property type="match status" value="1"/>
</dbReference>
<keyword evidence="8" id="KW-0326">Glycosidase</keyword>
<dbReference type="Gene3D" id="3.20.20.300">
    <property type="entry name" value="Glycoside hydrolase, family 3, N-terminal domain"/>
    <property type="match status" value="1"/>
</dbReference>
<comment type="caution">
    <text evidence="15">The sequence shown here is derived from an EMBL/GenBank/DDBJ whole genome shotgun (WGS) entry which is preliminary data.</text>
</comment>
<evidence type="ECO:0000256" key="7">
    <source>
        <dbReference type="ARBA" id="ARBA00023277"/>
    </source>
</evidence>
<reference evidence="15" key="2">
    <citation type="submission" date="2023-06" db="EMBL/GenBank/DDBJ databases">
        <authorList>
            <consortium name="Lawrence Berkeley National Laboratory"/>
            <person name="Mondo S.J."/>
            <person name="Hensen N."/>
            <person name="Bonometti L."/>
            <person name="Westerberg I."/>
            <person name="Brannstrom I.O."/>
            <person name="Guillou S."/>
            <person name="Cros-Aarteil S."/>
            <person name="Calhoun S."/>
            <person name="Haridas S."/>
            <person name="Kuo A."/>
            <person name="Pangilinan J."/>
            <person name="Riley R."/>
            <person name="Labutti K."/>
            <person name="Andreopoulos B."/>
            <person name="Lipzen A."/>
            <person name="Chen C."/>
            <person name="Yanf M."/>
            <person name="Daum C."/>
            <person name="Ng V."/>
            <person name="Clum A."/>
            <person name="Steindorff A."/>
            <person name="Ohm R."/>
            <person name="Martin F."/>
            <person name="Silar P."/>
            <person name="Natvig D."/>
            <person name="Lalanne C."/>
            <person name="Gautier V."/>
            <person name="Ament-Velasquez S.L."/>
            <person name="Kruys A."/>
            <person name="Hutchinson M.I."/>
            <person name="Powell A.J."/>
            <person name="Barry K."/>
            <person name="Miller A.N."/>
            <person name="Grigoriev I.V."/>
            <person name="Debuchy R."/>
            <person name="Gladieux P."/>
            <person name="Thoren M.H."/>
            <person name="Johannesson H."/>
        </authorList>
    </citation>
    <scope>NUCLEOTIDE SEQUENCE</scope>
    <source>
        <strain evidence="15">CBS 333.67</strain>
    </source>
</reference>
<keyword evidence="16" id="KW-1185">Reference proteome</keyword>
<evidence type="ECO:0000256" key="8">
    <source>
        <dbReference type="ARBA" id="ARBA00023295"/>
    </source>
</evidence>
<dbReference type="GO" id="GO:0045493">
    <property type="term" value="P:xylan catabolic process"/>
    <property type="evidence" value="ECO:0007669"/>
    <property type="project" value="UniProtKB-KW"/>
</dbReference>
<evidence type="ECO:0000256" key="11">
    <source>
        <dbReference type="ARBA" id="ARBA00026107"/>
    </source>
</evidence>
<protein>
    <recommendedName>
        <fullName evidence="11">xylan 1,4-beta-xylosidase</fullName>
        <ecNumber evidence="11">3.2.1.37</ecNumber>
    </recommendedName>
</protein>
<dbReference type="AlphaFoldDB" id="A0AAJ0GT46"/>
<keyword evidence="7" id="KW-0119">Carbohydrate metabolism</keyword>
<feature type="chain" id="PRO_5042463706" description="xylan 1,4-beta-xylosidase" evidence="12">
    <location>
        <begin position="16"/>
        <end position="809"/>
    </location>
</feature>
<sequence length="809" mass="88811">MKTAWICGMMAAVHAIDLPFQKYPDCVNGPLAANKVCDRTLSPAQRAAALVAAMTNEEKLQNLVSNSKGAPRLGLPAYNWWSEALHGVAYAPGTQFRKGPGSFNSSTSFPMPLLMAAAFDDDLIERIGTVIGIEGRAFGNAGFSGMDYWTPNVNPFKDPRWGRGSETPGEDVLRVKRYAASMIRGLEGPGPERRVVATCKHYAANDFEDWNGATRHDFNAVITPQDLTEYYLAPFQQCARDSRVGSIMCAYNAVNGVPSCANAYLLQTVLREHWNWTEHDNYVTSDCEAVLDVSANHHYAPTNAAGTAMCFEAGIDTSCEYTSSSDIPGASAQRLLTWSTVDRALRRLYQGLVRTGYFDGAESPHAALGWADVNTPESQRLALQAAVDGIVLLRNDGTLPLPVDGHNNLTRPPKVAMIGFWADAPEKLSGGYSGTPAFLRSPAFAARQAGWQVKTAGGPVLQGEGSANDSWTAPALDAARDAEYILYFGGLDTTAAGETKDRMTLDWPSAQLALIKRLSQLNKPLVVLQLGDQLDATPLLSLAGINALLWTNWPGQDGGTAIVQLLSGRKSPAGRLPVTQYPSNYTQLVPMTDMALRPSGSSPGRTYRWYPTPVLPFGFGLHYTTFQARFLNNFSNSSFDPLLFPFSSQQNDHKTTIKIHTRDLLRFCDNHNHHSPHNHKYKDTCPLPPLHVGITNTGTRFTSDFVALAFLRGEFGPRPYPLKTLVAYSRVRDVKPMMMKGKEDDHEMGMAVAKLEWTLGDLARRNESGDLVLYPGRYEIVVDEPEQDSVAFEVVGEEVVLDVWPRENK</sequence>
<keyword evidence="9" id="KW-0624">Polysaccharide degradation</keyword>
<evidence type="ECO:0000256" key="4">
    <source>
        <dbReference type="ARBA" id="ARBA00022729"/>
    </source>
</evidence>
<reference evidence="15" key="1">
    <citation type="journal article" date="2023" name="Mol. Phylogenet. Evol.">
        <title>Genome-scale phylogeny and comparative genomics of the fungal order Sordariales.</title>
        <authorList>
            <person name="Hensen N."/>
            <person name="Bonometti L."/>
            <person name="Westerberg I."/>
            <person name="Brannstrom I.O."/>
            <person name="Guillou S."/>
            <person name="Cros-Aarteil S."/>
            <person name="Calhoun S."/>
            <person name="Haridas S."/>
            <person name="Kuo A."/>
            <person name="Mondo S."/>
            <person name="Pangilinan J."/>
            <person name="Riley R."/>
            <person name="LaButti K."/>
            <person name="Andreopoulos B."/>
            <person name="Lipzen A."/>
            <person name="Chen C."/>
            <person name="Yan M."/>
            <person name="Daum C."/>
            <person name="Ng V."/>
            <person name="Clum A."/>
            <person name="Steindorff A."/>
            <person name="Ohm R.A."/>
            <person name="Martin F."/>
            <person name="Silar P."/>
            <person name="Natvig D.O."/>
            <person name="Lalanne C."/>
            <person name="Gautier V."/>
            <person name="Ament-Velasquez S.L."/>
            <person name="Kruys A."/>
            <person name="Hutchinson M.I."/>
            <person name="Powell A.J."/>
            <person name="Barry K."/>
            <person name="Miller A.N."/>
            <person name="Grigoriev I.V."/>
            <person name="Debuchy R."/>
            <person name="Gladieux P."/>
            <person name="Hiltunen Thoren M."/>
            <person name="Johannesson H."/>
        </authorList>
    </citation>
    <scope>NUCLEOTIDE SEQUENCE</scope>
    <source>
        <strain evidence="15">CBS 333.67</strain>
    </source>
</reference>
<evidence type="ECO:0000256" key="9">
    <source>
        <dbReference type="ARBA" id="ARBA00023326"/>
    </source>
</evidence>
<comment type="catalytic activity">
    <reaction evidence="10">
        <text>Hydrolysis of (1-&gt;4)-beta-D-xylans, to remove successive D-xylose residues from the non-reducing termini.</text>
        <dbReference type="EC" id="3.2.1.37"/>
    </reaction>
</comment>
<dbReference type="InterPro" id="IPR044993">
    <property type="entry name" value="BXL"/>
</dbReference>
<feature type="domain" description="Glycoside hydrolase family 3 N-terminal" evidence="13">
    <location>
        <begin position="102"/>
        <end position="324"/>
    </location>
</feature>
<dbReference type="PRINTS" id="PR00133">
    <property type="entry name" value="GLHYDRLASE3"/>
</dbReference>
<dbReference type="EMBL" id="JAUDZG010000004">
    <property type="protein sequence ID" value="KAK3305651.1"/>
    <property type="molecule type" value="Genomic_DNA"/>
</dbReference>
<dbReference type="EC" id="3.2.1.37" evidence="11"/>
<dbReference type="InterPro" id="IPR017853">
    <property type="entry name" value="GH"/>
</dbReference>
<dbReference type="GO" id="GO:0031222">
    <property type="term" value="P:arabinan catabolic process"/>
    <property type="evidence" value="ECO:0007669"/>
    <property type="project" value="TreeGrafter"/>
</dbReference>
<dbReference type="FunFam" id="3.20.20.300:FF:000013">
    <property type="entry name" value="Probable exo-1,4-beta-xylosidase xlnD"/>
    <property type="match status" value="1"/>
</dbReference>
<dbReference type="Pfam" id="PF01915">
    <property type="entry name" value="Glyco_hydro_3_C"/>
    <property type="match status" value="1"/>
</dbReference>
<evidence type="ECO:0000256" key="3">
    <source>
        <dbReference type="ARBA" id="ARBA00022651"/>
    </source>
</evidence>
<dbReference type="InterPro" id="IPR001764">
    <property type="entry name" value="Glyco_hydro_3_N"/>
</dbReference>
<keyword evidence="4 12" id="KW-0732">Signal</keyword>
<comment type="similarity">
    <text evidence="2">Belongs to the glycosyl hydrolase 3 family.</text>
</comment>
<evidence type="ECO:0000259" key="14">
    <source>
        <dbReference type="Pfam" id="PF01915"/>
    </source>
</evidence>
<proteinExistence type="inferred from homology"/>
<dbReference type="InterPro" id="IPR036881">
    <property type="entry name" value="Glyco_hydro_3_C_sf"/>
</dbReference>
<evidence type="ECO:0000256" key="2">
    <source>
        <dbReference type="ARBA" id="ARBA00005336"/>
    </source>
</evidence>
<dbReference type="GeneID" id="87881444"/>
<evidence type="ECO:0000256" key="5">
    <source>
        <dbReference type="ARBA" id="ARBA00022801"/>
    </source>
</evidence>